<dbReference type="Gene3D" id="1.10.443.10">
    <property type="entry name" value="Intergrase catalytic core"/>
    <property type="match status" value="1"/>
</dbReference>
<keyword evidence="1" id="KW-0233">DNA recombination</keyword>
<sequence>MESTRTAKLHSVLPPPKGMTLSGYRDLFASVCLEHGIPITDVSEWLGHRNIETTYRVYRHLMPASLTRARNALDHILAT</sequence>
<comment type="caution">
    <text evidence="3">The sequence shown here is derived from an EMBL/GenBank/DDBJ whole genome shotgun (WGS) entry which is preliminary data.</text>
</comment>
<evidence type="ECO:0000313" key="4">
    <source>
        <dbReference type="Proteomes" id="UP000598297"/>
    </source>
</evidence>
<evidence type="ECO:0000313" key="3">
    <source>
        <dbReference type="EMBL" id="NBE55327.1"/>
    </source>
</evidence>
<name>A0A964XQ06_9ACTN</name>
<protein>
    <submittedName>
        <fullName evidence="3">Tyrosine-type recombinase/integrase</fullName>
    </submittedName>
</protein>
<keyword evidence="4" id="KW-1185">Reference proteome</keyword>
<dbReference type="RefSeq" id="WP_161702967.1">
    <property type="nucleotide sequence ID" value="NZ_JAAAHS010000308.1"/>
</dbReference>
<dbReference type="Proteomes" id="UP000598297">
    <property type="component" value="Unassembled WGS sequence"/>
</dbReference>
<dbReference type="InterPro" id="IPR002104">
    <property type="entry name" value="Integrase_catalytic"/>
</dbReference>
<gene>
    <name evidence="3" type="ORF">GUY60_28650</name>
</gene>
<proteinExistence type="predicted"/>
<dbReference type="Pfam" id="PF00589">
    <property type="entry name" value="Phage_integrase"/>
    <property type="match status" value="1"/>
</dbReference>
<reference evidence="3" key="1">
    <citation type="submission" date="2020-01" db="EMBL/GenBank/DDBJ databases">
        <title>Whole-genome analyses of novel actinobacteria.</title>
        <authorList>
            <person name="Sahin N."/>
        </authorList>
    </citation>
    <scope>NUCLEOTIDE SEQUENCE</scope>
    <source>
        <strain evidence="3">YC537</strain>
    </source>
</reference>
<dbReference type="InterPro" id="IPR013762">
    <property type="entry name" value="Integrase-like_cat_sf"/>
</dbReference>
<dbReference type="AlphaFoldDB" id="A0A964XQ06"/>
<organism evidence="3 4">
    <name type="scientific">Streptomyces boluensis</name>
    <dbReference type="NCBI Taxonomy" id="1775135"/>
    <lineage>
        <taxon>Bacteria</taxon>
        <taxon>Bacillati</taxon>
        <taxon>Actinomycetota</taxon>
        <taxon>Actinomycetes</taxon>
        <taxon>Kitasatosporales</taxon>
        <taxon>Streptomycetaceae</taxon>
        <taxon>Streptomyces</taxon>
    </lineage>
</organism>
<dbReference type="GO" id="GO:0003677">
    <property type="term" value="F:DNA binding"/>
    <property type="evidence" value="ECO:0007669"/>
    <property type="project" value="InterPro"/>
</dbReference>
<dbReference type="SUPFAM" id="SSF56349">
    <property type="entry name" value="DNA breaking-rejoining enzymes"/>
    <property type="match status" value="1"/>
</dbReference>
<accession>A0A964XQ06</accession>
<evidence type="ECO:0000256" key="1">
    <source>
        <dbReference type="ARBA" id="ARBA00023172"/>
    </source>
</evidence>
<dbReference type="GO" id="GO:0006310">
    <property type="term" value="P:DNA recombination"/>
    <property type="evidence" value="ECO:0007669"/>
    <property type="project" value="UniProtKB-KW"/>
</dbReference>
<dbReference type="InterPro" id="IPR011010">
    <property type="entry name" value="DNA_brk_join_enz"/>
</dbReference>
<feature type="domain" description="Tyr recombinase" evidence="2">
    <location>
        <begin position="24"/>
        <end position="62"/>
    </location>
</feature>
<evidence type="ECO:0000259" key="2">
    <source>
        <dbReference type="Pfam" id="PF00589"/>
    </source>
</evidence>
<dbReference type="EMBL" id="JAAAHS010000308">
    <property type="protein sequence ID" value="NBE55327.1"/>
    <property type="molecule type" value="Genomic_DNA"/>
</dbReference>
<dbReference type="GO" id="GO:0015074">
    <property type="term" value="P:DNA integration"/>
    <property type="evidence" value="ECO:0007669"/>
    <property type="project" value="InterPro"/>
</dbReference>
<dbReference type="OrthoDB" id="1822491at2"/>